<dbReference type="AlphaFoldDB" id="A0A803LDA4"/>
<dbReference type="Proteomes" id="UP000596660">
    <property type="component" value="Unplaced"/>
</dbReference>
<feature type="region of interest" description="Disordered" evidence="1">
    <location>
        <begin position="236"/>
        <end position="302"/>
    </location>
</feature>
<dbReference type="InterPro" id="IPR008984">
    <property type="entry name" value="SMAD_FHA_dom_sf"/>
</dbReference>
<dbReference type="OMA" id="CNIKNWE"/>
<evidence type="ECO:0000256" key="1">
    <source>
        <dbReference type="SAM" id="MobiDB-lite"/>
    </source>
</evidence>
<feature type="compositionally biased region" description="Basic and acidic residues" evidence="1">
    <location>
        <begin position="289"/>
        <end position="298"/>
    </location>
</feature>
<organism evidence="2 3">
    <name type="scientific">Chenopodium quinoa</name>
    <name type="common">Quinoa</name>
    <dbReference type="NCBI Taxonomy" id="63459"/>
    <lineage>
        <taxon>Eukaryota</taxon>
        <taxon>Viridiplantae</taxon>
        <taxon>Streptophyta</taxon>
        <taxon>Embryophyta</taxon>
        <taxon>Tracheophyta</taxon>
        <taxon>Spermatophyta</taxon>
        <taxon>Magnoliopsida</taxon>
        <taxon>eudicotyledons</taxon>
        <taxon>Gunneridae</taxon>
        <taxon>Pentapetalae</taxon>
        <taxon>Caryophyllales</taxon>
        <taxon>Chenopodiaceae</taxon>
        <taxon>Chenopodioideae</taxon>
        <taxon>Atripliceae</taxon>
        <taxon>Chenopodium</taxon>
    </lineage>
</organism>
<accession>A0A803LDA4</accession>
<proteinExistence type="predicted"/>
<keyword evidence="3" id="KW-1185">Reference proteome</keyword>
<evidence type="ECO:0000313" key="3">
    <source>
        <dbReference type="Proteomes" id="UP000596660"/>
    </source>
</evidence>
<dbReference type="PANTHER" id="PTHR37733">
    <property type="entry name" value="SMAD/FHA DOMAIN-CONTAINING PROTEIN"/>
    <property type="match status" value="1"/>
</dbReference>
<protein>
    <submittedName>
        <fullName evidence="2">Uncharacterized protein</fullName>
    </submittedName>
</protein>
<reference evidence="2" key="1">
    <citation type="journal article" date="2017" name="Nature">
        <title>The genome of Chenopodium quinoa.</title>
        <authorList>
            <person name="Jarvis D.E."/>
            <person name="Ho Y.S."/>
            <person name="Lightfoot D.J."/>
            <person name="Schmoeckel S.M."/>
            <person name="Li B."/>
            <person name="Borm T.J.A."/>
            <person name="Ohyanagi H."/>
            <person name="Mineta K."/>
            <person name="Michell C.T."/>
            <person name="Saber N."/>
            <person name="Kharbatia N.M."/>
            <person name="Rupper R.R."/>
            <person name="Sharp A.R."/>
            <person name="Dally N."/>
            <person name="Boughton B.A."/>
            <person name="Woo Y.H."/>
            <person name="Gao G."/>
            <person name="Schijlen E.G.W.M."/>
            <person name="Guo X."/>
            <person name="Momin A.A."/>
            <person name="Negrao S."/>
            <person name="Al-Babili S."/>
            <person name="Gehring C."/>
            <person name="Roessner U."/>
            <person name="Jung C."/>
            <person name="Murphy K."/>
            <person name="Arold S.T."/>
            <person name="Gojobori T."/>
            <person name="van der Linden C.G."/>
            <person name="van Loo E.N."/>
            <person name="Jellen E.N."/>
            <person name="Maughan P.J."/>
            <person name="Tester M."/>
        </authorList>
    </citation>
    <scope>NUCLEOTIDE SEQUENCE [LARGE SCALE GENOMIC DNA]</scope>
    <source>
        <strain evidence="2">cv. PI 614886</strain>
    </source>
</reference>
<evidence type="ECO:0000313" key="2">
    <source>
        <dbReference type="EnsemblPlants" id="AUR62009843-RA:cds"/>
    </source>
</evidence>
<dbReference type="Gramene" id="AUR62009843-RA">
    <property type="protein sequence ID" value="AUR62009843-RA:cds"/>
    <property type="gene ID" value="AUR62009843"/>
</dbReference>
<reference evidence="2" key="2">
    <citation type="submission" date="2021-03" db="UniProtKB">
        <authorList>
            <consortium name="EnsemblPlants"/>
        </authorList>
    </citation>
    <scope>IDENTIFICATION</scope>
</reference>
<dbReference type="PANTHER" id="PTHR37733:SF1">
    <property type="entry name" value="SMAD_FHA DOMAIN-CONTAINING PROTEIN"/>
    <property type="match status" value="1"/>
</dbReference>
<sequence length="355" mass="40515">MKQPPKNLQTRKSHLLLKAERQIYTKTMEIEGSDGSKFKLKPNSTTIFGRGNGFYSNDLTVSRRQVSFDFNPSEDPQTAPRVSFEVLGKNPIWVHKKQQENGNVKGFKRFQRGDLGIDDLFCVSAKTPIWFTLKNIANVFEEREKHCEEVKGRINADLRENLETASGFEEIEDIGLDFVDLSNIDPIQVIVMVTTVLPCVTAEFGFVVIGHEFDQYPKHMIRDIKKWDWFLDDPKRNSDDEEDSEMKGFTSGRKRKKTNRGEDDDVEEEWTAESEGEELTTNAGKVQRPKYDTRSKDHGVRKKGGLVPKHMLCVPHLVLTRLHQRIGFNQGMKAIDFCLSSINSFGGLLDGKGMP</sequence>
<dbReference type="SUPFAM" id="SSF49879">
    <property type="entry name" value="SMAD/FHA domain"/>
    <property type="match status" value="1"/>
</dbReference>
<feature type="compositionally biased region" description="Acidic residues" evidence="1">
    <location>
        <begin position="262"/>
        <end position="278"/>
    </location>
</feature>
<dbReference type="Gene3D" id="2.60.200.20">
    <property type="match status" value="1"/>
</dbReference>
<dbReference type="CDD" id="cd22671">
    <property type="entry name" value="FHA_APTX-like"/>
    <property type="match status" value="1"/>
</dbReference>
<name>A0A803LDA4_CHEQI</name>
<dbReference type="EnsemblPlants" id="AUR62009843-RA">
    <property type="protein sequence ID" value="AUR62009843-RA:cds"/>
    <property type="gene ID" value="AUR62009843"/>
</dbReference>